<dbReference type="AlphaFoldDB" id="A0A7W9J8U7"/>
<dbReference type="GO" id="GO:0015074">
    <property type="term" value="P:DNA integration"/>
    <property type="evidence" value="ECO:0007669"/>
    <property type="project" value="InterPro"/>
</dbReference>
<gene>
    <name evidence="5" type="ORF">HDA39_004475</name>
</gene>
<dbReference type="Gene3D" id="1.10.443.10">
    <property type="entry name" value="Intergrase catalytic core"/>
    <property type="match status" value="1"/>
</dbReference>
<keyword evidence="6" id="KW-1185">Reference proteome</keyword>
<evidence type="ECO:0000256" key="1">
    <source>
        <dbReference type="ARBA" id="ARBA00008857"/>
    </source>
</evidence>
<evidence type="ECO:0000256" key="2">
    <source>
        <dbReference type="ARBA" id="ARBA00023125"/>
    </source>
</evidence>
<evidence type="ECO:0000256" key="3">
    <source>
        <dbReference type="ARBA" id="ARBA00023172"/>
    </source>
</evidence>
<dbReference type="InterPro" id="IPR002104">
    <property type="entry name" value="Integrase_catalytic"/>
</dbReference>
<feature type="domain" description="Tyr recombinase" evidence="4">
    <location>
        <begin position="193"/>
        <end position="421"/>
    </location>
</feature>
<dbReference type="InterPro" id="IPR028259">
    <property type="entry name" value="AP2-like_int_N"/>
</dbReference>
<name>A0A7W9J8U7_9ACTN</name>
<dbReference type="InterPro" id="IPR011010">
    <property type="entry name" value="DNA_brk_join_enz"/>
</dbReference>
<evidence type="ECO:0000313" key="5">
    <source>
        <dbReference type="EMBL" id="MBB5837741.1"/>
    </source>
</evidence>
<dbReference type="PANTHER" id="PTHR30349">
    <property type="entry name" value="PHAGE INTEGRASE-RELATED"/>
    <property type="match status" value="1"/>
</dbReference>
<dbReference type="Proteomes" id="UP000549971">
    <property type="component" value="Unassembled WGS sequence"/>
</dbReference>
<dbReference type="Gene3D" id="1.10.150.130">
    <property type="match status" value="1"/>
</dbReference>
<accession>A0A7W9J8U7</accession>
<dbReference type="EMBL" id="JACHMY010000001">
    <property type="protein sequence ID" value="MBB5837741.1"/>
    <property type="molecule type" value="Genomic_DNA"/>
</dbReference>
<sequence>MNDRKPCAWVRKNARTKNLHPSKQKWEVIYEDPHANPPFKQRTKGGFRTKKAAEDWANDWTDPTNPHVDPLKSSEPFESVASEYLGSRHFPKANTRASLEQILLKSSAPTGLPENYGGKPVGEISYEAVLRWLADFSGKRNATTVRNTFYAFRTVLDYAVDTGRIKVNPARMGELANPKRRLPKVKKMHIAEEERYQLTAGEAETVLSFMPYPFNLYALTAVKSAARPEEVAGFVVNNYTDDGTLKVRGVVVTVNGELIREEYAKNASSRREIPLDTDSAGQLDEYLQLHIARARLWYAEHRPDEALDLGKLPLFVGLKTGRANKKGILERLDYSKPIRHSLVVAKYFKPALKAAGLPSSVRFYDLRHARISQLVDAIGQPDALTLKEVQDLAGHASSVMTLDRYAHTKRPDVARSRKALDGLTGTAPATKVRRLRSVSDAG</sequence>
<keyword evidence="2" id="KW-0238">DNA-binding</keyword>
<dbReference type="GO" id="GO:0006310">
    <property type="term" value="P:DNA recombination"/>
    <property type="evidence" value="ECO:0007669"/>
    <property type="project" value="UniProtKB-KW"/>
</dbReference>
<evidence type="ECO:0000259" key="4">
    <source>
        <dbReference type="PROSITE" id="PS51898"/>
    </source>
</evidence>
<dbReference type="Pfam" id="PF14657">
    <property type="entry name" value="Arm-DNA-bind_4"/>
    <property type="match status" value="1"/>
</dbReference>
<dbReference type="SUPFAM" id="SSF56349">
    <property type="entry name" value="DNA breaking-rejoining enzymes"/>
    <property type="match status" value="1"/>
</dbReference>
<protein>
    <submittedName>
        <fullName evidence="5">Integrase</fullName>
    </submittedName>
</protein>
<reference evidence="5 6" key="1">
    <citation type="submission" date="2020-08" db="EMBL/GenBank/DDBJ databases">
        <title>Sequencing the genomes of 1000 actinobacteria strains.</title>
        <authorList>
            <person name="Klenk H.-P."/>
        </authorList>
    </citation>
    <scope>NUCLEOTIDE SEQUENCE [LARGE SCALE GENOMIC DNA]</scope>
    <source>
        <strain evidence="5 6">DSM 28967</strain>
    </source>
</reference>
<organism evidence="5 6">
    <name type="scientific">Kribbella italica</name>
    <dbReference type="NCBI Taxonomy" id="1540520"/>
    <lineage>
        <taxon>Bacteria</taxon>
        <taxon>Bacillati</taxon>
        <taxon>Actinomycetota</taxon>
        <taxon>Actinomycetes</taxon>
        <taxon>Propionibacteriales</taxon>
        <taxon>Kribbellaceae</taxon>
        <taxon>Kribbella</taxon>
    </lineage>
</organism>
<dbReference type="RefSeq" id="WP_184797985.1">
    <property type="nucleotide sequence ID" value="NZ_JACHMY010000001.1"/>
</dbReference>
<evidence type="ECO:0000313" key="6">
    <source>
        <dbReference type="Proteomes" id="UP000549971"/>
    </source>
</evidence>
<proteinExistence type="inferred from homology"/>
<comment type="caution">
    <text evidence="5">The sequence shown here is derived from an EMBL/GenBank/DDBJ whole genome shotgun (WGS) entry which is preliminary data.</text>
</comment>
<dbReference type="InterPro" id="IPR010998">
    <property type="entry name" value="Integrase_recombinase_N"/>
</dbReference>
<dbReference type="PANTHER" id="PTHR30349:SF64">
    <property type="entry name" value="PROPHAGE INTEGRASE INTD-RELATED"/>
    <property type="match status" value="1"/>
</dbReference>
<comment type="similarity">
    <text evidence="1">Belongs to the 'phage' integrase family.</text>
</comment>
<dbReference type="GO" id="GO:0003677">
    <property type="term" value="F:DNA binding"/>
    <property type="evidence" value="ECO:0007669"/>
    <property type="project" value="UniProtKB-KW"/>
</dbReference>
<dbReference type="PROSITE" id="PS51898">
    <property type="entry name" value="TYR_RECOMBINASE"/>
    <property type="match status" value="1"/>
</dbReference>
<keyword evidence="3" id="KW-0233">DNA recombination</keyword>
<dbReference type="InterPro" id="IPR050090">
    <property type="entry name" value="Tyrosine_recombinase_XerCD"/>
</dbReference>
<dbReference type="InterPro" id="IPR013762">
    <property type="entry name" value="Integrase-like_cat_sf"/>
</dbReference>